<dbReference type="Proteomes" id="UP000574761">
    <property type="component" value="Unassembled WGS sequence"/>
</dbReference>
<evidence type="ECO:0000313" key="1">
    <source>
        <dbReference type="EMBL" id="MBB3979573.1"/>
    </source>
</evidence>
<gene>
    <name evidence="1" type="ORF">GGQ64_004817</name>
</gene>
<protein>
    <submittedName>
        <fullName evidence="1">Uncharacterized protein</fullName>
    </submittedName>
</protein>
<evidence type="ECO:0000313" key="2">
    <source>
        <dbReference type="Proteomes" id="UP000574761"/>
    </source>
</evidence>
<sequence length="169" mass="18936">MTDGMLFTDLVEEIKDFVGLLSSTEQAFGPSTVVLKHGRAFKPSVDRTPWLKRGKPRDCFNNATAYAAVRDDVLYAEGYAVGPELVMPVQHAWLVDLNGRVIDPTWIDVDNHAYFGIAFDRRFLVEQLAENGGQAGILVNLHLIRRFLRDRHDIEQVILDGSATMSASF</sequence>
<organism evidence="1 2">
    <name type="scientific">Mycoplana azooxidifex</name>
    <dbReference type="NCBI Taxonomy" id="1636188"/>
    <lineage>
        <taxon>Bacteria</taxon>
        <taxon>Pseudomonadati</taxon>
        <taxon>Pseudomonadota</taxon>
        <taxon>Alphaproteobacteria</taxon>
        <taxon>Hyphomicrobiales</taxon>
        <taxon>Rhizobiaceae</taxon>
        <taxon>Mycoplana</taxon>
    </lineage>
</organism>
<comment type="caution">
    <text evidence="1">The sequence shown here is derived from an EMBL/GenBank/DDBJ whole genome shotgun (WGS) entry which is preliminary data.</text>
</comment>
<reference evidence="1 2" key="1">
    <citation type="submission" date="2020-08" db="EMBL/GenBank/DDBJ databases">
        <title>Genomic Encyclopedia of Type Strains, Phase IV (KMG-IV): sequencing the most valuable type-strain genomes for metagenomic binning, comparative biology and taxonomic classification.</title>
        <authorList>
            <person name="Goeker M."/>
        </authorList>
    </citation>
    <scope>NUCLEOTIDE SEQUENCE [LARGE SCALE GENOMIC DNA]</scope>
    <source>
        <strain evidence="1 2">DSM 100211</strain>
    </source>
</reference>
<dbReference type="RefSeq" id="WP_183807807.1">
    <property type="nucleotide sequence ID" value="NZ_JACIEE010000012.1"/>
</dbReference>
<dbReference type="AlphaFoldDB" id="A0A7W6DGW1"/>
<proteinExistence type="predicted"/>
<dbReference type="EMBL" id="JACIEE010000012">
    <property type="protein sequence ID" value="MBB3979573.1"/>
    <property type="molecule type" value="Genomic_DNA"/>
</dbReference>
<name>A0A7W6DGW1_9HYPH</name>
<keyword evidence="2" id="KW-1185">Reference proteome</keyword>
<accession>A0A7W6DGW1</accession>